<organism evidence="1 2">
    <name type="scientific">Ilumatobacter coccineus</name>
    <dbReference type="NCBI Taxonomy" id="467094"/>
    <lineage>
        <taxon>Bacteria</taxon>
        <taxon>Bacillati</taxon>
        <taxon>Actinomycetota</taxon>
        <taxon>Acidimicrobiia</taxon>
        <taxon>Acidimicrobiales</taxon>
        <taxon>Ilumatobacteraceae</taxon>
        <taxon>Ilumatobacter</taxon>
    </lineage>
</organism>
<dbReference type="Proteomes" id="UP000230914">
    <property type="component" value="Unassembled WGS sequence"/>
</dbReference>
<evidence type="ECO:0000313" key="1">
    <source>
        <dbReference type="EMBL" id="PIE33764.1"/>
    </source>
</evidence>
<sequence length="91" mass="10333">MVPLTEATTDDTSREPDHTREALIAEIRAEFGDQVVGHHLIDHLDQWVRFTPEVWGQASSWFMAQGFGYLHFLSGIDWLPSPFGKSEEGPH</sequence>
<gene>
    <name evidence="1" type="ORF">CSA55_01830</name>
</gene>
<evidence type="ECO:0000313" key="2">
    <source>
        <dbReference type="Proteomes" id="UP000230914"/>
    </source>
</evidence>
<dbReference type="AlphaFoldDB" id="A0A2G6KDL1"/>
<protein>
    <submittedName>
        <fullName evidence="1">Uncharacterized protein</fullName>
    </submittedName>
</protein>
<proteinExistence type="predicted"/>
<dbReference type="EMBL" id="PDSL01000026">
    <property type="protein sequence ID" value="PIE33764.1"/>
    <property type="molecule type" value="Genomic_DNA"/>
</dbReference>
<accession>A0A2G6KDL1</accession>
<feature type="non-terminal residue" evidence="1">
    <location>
        <position position="91"/>
    </location>
</feature>
<comment type="caution">
    <text evidence="1">The sequence shown here is derived from an EMBL/GenBank/DDBJ whole genome shotgun (WGS) entry which is preliminary data.</text>
</comment>
<name>A0A2G6KDL1_9ACTN</name>
<reference evidence="1 2" key="1">
    <citation type="submission" date="2017-10" db="EMBL/GenBank/DDBJ databases">
        <title>Novel microbial diversity and functional potential in the marine mammal oral microbiome.</title>
        <authorList>
            <person name="Dudek N.K."/>
            <person name="Sun C.L."/>
            <person name="Burstein D."/>
            <person name="Kantor R.S."/>
            <person name="Aliaga Goltsman D.S."/>
            <person name="Bik E.M."/>
            <person name="Thomas B.C."/>
            <person name="Banfield J.F."/>
            <person name="Relman D.A."/>
        </authorList>
    </citation>
    <scope>NUCLEOTIDE SEQUENCE [LARGE SCALE GENOMIC DNA]</scope>
    <source>
        <strain evidence="1">DOLJORAL78_61_10</strain>
    </source>
</reference>